<sequence>MHASLAAMKAFVDSGQTRPVAFRKQQLSRLKAALHRHEDALLEALHRDLRKPAVEAYATELGQVHQEITHTLRHLDAWARPDRRSTPLAFFPSRSVVYKEPLGVVLVIAPWNYPLMLLLHPLVGAIAAGNSVLCKPSEFAPATAVLIEQILGELFPPEYVGVLQGDGRLVLPPLLAQGRPDHIFFTGSIPVGREILSMAAPPLIPVTLELGGKSPCIVGPTVDLLPAARRIVQGKFINAGQTCVAPDYLLVHRSIKAAFLDAVLSQLRAFFGEDPRSSPDYARIVHAGRFAKLTGYLPQGRILHGGDHDVADLYIGPTLLDDVSPDSPLMEEEIFGPLLPIFTYDTTEEALAFIRARPWPLALYVFSSDRSFADFFLREVPFGGGCVNNTLVHFGNPSLPVGGIAYSGMGRYHGFESFRIFSHFKSVTRSGTWLDLRLKYPPYAGKLRLFKWFFR</sequence>
<gene>
    <name evidence="9" type="ORF">EDB95_0995</name>
</gene>
<dbReference type="AlphaFoldDB" id="A0A4R8DQ11"/>
<keyword evidence="2 4" id="KW-0560">Oxidoreductase</keyword>
<dbReference type="FunFam" id="3.40.309.10:FF:000003">
    <property type="entry name" value="Aldehyde dehydrogenase"/>
    <property type="match status" value="1"/>
</dbReference>
<dbReference type="GO" id="GO:0004029">
    <property type="term" value="F:aldehyde dehydrogenase (NAD+) activity"/>
    <property type="evidence" value="ECO:0007669"/>
    <property type="project" value="TreeGrafter"/>
</dbReference>
<comment type="caution">
    <text evidence="9">The sequence shown here is derived from an EMBL/GenBank/DDBJ whole genome shotgun (WGS) entry which is preliminary data.</text>
</comment>
<evidence type="ECO:0000313" key="9">
    <source>
        <dbReference type="EMBL" id="TDW99978.1"/>
    </source>
</evidence>
<protein>
    <recommendedName>
        <fullName evidence="4">Aldehyde dehydrogenase</fullName>
    </recommendedName>
</protein>
<accession>A0A4R8DQ11</accession>
<dbReference type="Gene3D" id="3.40.605.10">
    <property type="entry name" value="Aldehyde Dehydrogenase, Chain A, domain 1"/>
    <property type="match status" value="1"/>
</dbReference>
<evidence type="ECO:0000256" key="3">
    <source>
        <dbReference type="ARBA" id="ARBA00023027"/>
    </source>
</evidence>
<evidence type="ECO:0000256" key="6">
    <source>
        <dbReference type="PROSITE-ProRule" id="PRU10007"/>
    </source>
</evidence>
<evidence type="ECO:0000259" key="8">
    <source>
        <dbReference type="Pfam" id="PF00171"/>
    </source>
</evidence>
<evidence type="ECO:0000256" key="2">
    <source>
        <dbReference type="ARBA" id="ARBA00023002"/>
    </source>
</evidence>
<dbReference type="InterPro" id="IPR015590">
    <property type="entry name" value="Aldehyde_DH_dom"/>
</dbReference>
<evidence type="ECO:0000256" key="1">
    <source>
        <dbReference type="ARBA" id="ARBA00009986"/>
    </source>
</evidence>
<proteinExistence type="inferred from homology"/>
<feature type="active site" evidence="5 6">
    <location>
        <position position="209"/>
    </location>
</feature>
<dbReference type="OrthoDB" id="629320at2"/>
<dbReference type="SUPFAM" id="SSF53720">
    <property type="entry name" value="ALDH-like"/>
    <property type="match status" value="1"/>
</dbReference>
<dbReference type="InterPro" id="IPR016163">
    <property type="entry name" value="Ald_DH_C"/>
</dbReference>
<dbReference type="PIRSF" id="PIRSF036492">
    <property type="entry name" value="ALDH"/>
    <property type="match status" value="1"/>
</dbReference>
<evidence type="ECO:0000256" key="4">
    <source>
        <dbReference type="PIRNR" id="PIRNR036492"/>
    </source>
</evidence>
<evidence type="ECO:0000256" key="5">
    <source>
        <dbReference type="PIRSR" id="PIRSR036492-1"/>
    </source>
</evidence>
<dbReference type="Pfam" id="PF00171">
    <property type="entry name" value="Aldedh"/>
    <property type="match status" value="1"/>
</dbReference>
<dbReference type="PROSITE" id="PS00070">
    <property type="entry name" value="ALDEHYDE_DEHYDR_CYS"/>
    <property type="match status" value="1"/>
</dbReference>
<dbReference type="Gene3D" id="3.40.309.10">
    <property type="entry name" value="Aldehyde Dehydrogenase, Chain A, domain 2"/>
    <property type="match status" value="1"/>
</dbReference>
<dbReference type="EMBL" id="SODV01000001">
    <property type="protein sequence ID" value="TDW99978.1"/>
    <property type="molecule type" value="Genomic_DNA"/>
</dbReference>
<organism evidence="9 10">
    <name type="scientific">Dinghuibacter silviterrae</name>
    <dbReference type="NCBI Taxonomy" id="1539049"/>
    <lineage>
        <taxon>Bacteria</taxon>
        <taxon>Pseudomonadati</taxon>
        <taxon>Bacteroidota</taxon>
        <taxon>Chitinophagia</taxon>
        <taxon>Chitinophagales</taxon>
        <taxon>Chitinophagaceae</taxon>
        <taxon>Dinghuibacter</taxon>
    </lineage>
</organism>
<feature type="domain" description="Aldehyde dehydrogenase" evidence="8">
    <location>
        <begin position="6"/>
        <end position="427"/>
    </location>
</feature>
<reference evidence="9 10" key="1">
    <citation type="submission" date="2019-03" db="EMBL/GenBank/DDBJ databases">
        <title>Genomic Encyclopedia of Type Strains, Phase IV (KMG-IV): sequencing the most valuable type-strain genomes for metagenomic binning, comparative biology and taxonomic classification.</title>
        <authorList>
            <person name="Goeker M."/>
        </authorList>
    </citation>
    <scope>NUCLEOTIDE SEQUENCE [LARGE SCALE GENOMIC DNA]</scope>
    <source>
        <strain evidence="9 10">DSM 100059</strain>
    </source>
</reference>
<dbReference type="PROSITE" id="PS00687">
    <property type="entry name" value="ALDEHYDE_DEHYDR_GLU"/>
    <property type="match status" value="1"/>
</dbReference>
<dbReference type="InterPro" id="IPR016162">
    <property type="entry name" value="Ald_DH_N"/>
</dbReference>
<dbReference type="FunFam" id="3.40.605.10:FF:000004">
    <property type="entry name" value="Aldehyde dehydrogenase"/>
    <property type="match status" value="1"/>
</dbReference>
<dbReference type="PANTHER" id="PTHR43570:SF16">
    <property type="entry name" value="ALDEHYDE DEHYDROGENASE TYPE III, ISOFORM Q"/>
    <property type="match status" value="1"/>
</dbReference>
<dbReference type="InterPro" id="IPR016160">
    <property type="entry name" value="Ald_DH_CS_CYS"/>
</dbReference>
<dbReference type="GO" id="GO:0006081">
    <property type="term" value="P:aldehyde metabolic process"/>
    <property type="evidence" value="ECO:0007669"/>
    <property type="project" value="InterPro"/>
</dbReference>
<dbReference type="InterPro" id="IPR012394">
    <property type="entry name" value="Aldehyde_DH_NAD(P)"/>
</dbReference>
<evidence type="ECO:0000256" key="7">
    <source>
        <dbReference type="RuleBase" id="RU003345"/>
    </source>
</evidence>
<dbReference type="CDD" id="cd07136">
    <property type="entry name" value="ALDH_YwdH-P39616"/>
    <property type="match status" value="1"/>
</dbReference>
<dbReference type="RefSeq" id="WP_133991142.1">
    <property type="nucleotide sequence ID" value="NZ_SODV01000001.1"/>
</dbReference>
<keyword evidence="10" id="KW-1185">Reference proteome</keyword>
<dbReference type="Proteomes" id="UP000294498">
    <property type="component" value="Unassembled WGS sequence"/>
</dbReference>
<dbReference type="GO" id="GO:0005737">
    <property type="term" value="C:cytoplasm"/>
    <property type="evidence" value="ECO:0007669"/>
    <property type="project" value="TreeGrafter"/>
</dbReference>
<evidence type="ECO:0000313" key="10">
    <source>
        <dbReference type="Proteomes" id="UP000294498"/>
    </source>
</evidence>
<dbReference type="PANTHER" id="PTHR43570">
    <property type="entry name" value="ALDEHYDE DEHYDROGENASE"/>
    <property type="match status" value="1"/>
</dbReference>
<name>A0A4R8DQ11_9BACT</name>
<feature type="active site" evidence="5">
    <location>
        <position position="243"/>
    </location>
</feature>
<dbReference type="InterPro" id="IPR016161">
    <property type="entry name" value="Ald_DH/histidinol_DH"/>
</dbReference>
<dbReference type="InterPro" id="IPR029510">
    <property type="entry name" value="Ald_DH_CS_GLU"/>
</dbReference>
<comment type="similarity">
    <text evidence="1 4 7">Belongs to the aldehyde dehydrogenase family.</text>
</comment>
<keyword evidence="3" id="KW-0520">NAD</keyword>